<accession>A0A2H0W7K4</accession>
<dbReference type="Pfam" id="PF13023">
    <property type="entry name" value="HD_3"/>
    <property type="match status" value="1"/>
</dbReference>
<dbReference type="InterPro" id="IPR039356">
    <property type="entry name" value="YfbR/HDDC2"/>
</dbReference>
<dbReference type="Gene3D" id="1.10.3210.10">
    <property type="entry name" value="Hypothetical protein af1432"/>
    <property type="match status" value="1"/>
</dbReference>
<feature type="domain" description="HD" evidence="3">
    <location>
        <begin position="10"/>
        <end position="115"/>
    </location>
</feature>
<dbReference type="GO" id="GO:0005737">
    <property type="term" value="C:cytoplasm"/>
    <property type="evidence" value="ECO:0007669"/>
    <property type="project" value="TreeGrafter"/>
</dbReference>
<dbReference type="GO" id="GO:0046872">
    <property type="term" value="F:metal ion binding"/>
    <property type="evidence" value="ECO:0007669"/>
    <property type="project" value="UniProtKB-KW"/>
</dbReference>
<dbReference type="GO" id="GO:0002953">
    <property type="term" value="F:5'-deoxynucleotidase activity"/>
    <property type="evidence" value="ECO:0007669"/>
    <property type="project" value="InterPro"/>
</dbReference>
<evidence type="ECO:0000259" key="3">
    <source>
        <dbReference type="Pfam" id="PF13023"/>
    </source>
</evidence>
<proteinExistence type="predicted"/>
<organism evidence="4 5">
    <name type="scientific">Candidatus Berkelbacteria bacterium CG10_big_fil_rev_8_21_14_0_10_43_13</name>
    <dbReference type="NCBI Taxonomy" id="1974514"/>
    <lineage>
        <taxon>Bacteria</taxon>
        <taxon>Candidatus Berkelbacteria</taxon>
    </lineage>
</organism>
<evidence type="ECO:0000313" key="4">
    <source>
        <dbReference type="EMBL" id="PIS07308.1"/>
    </source>
</evidence>
<reference evidence="5" key="1">
    <citation type="submission" date="2017-09" db="EMBL/GenBank/DDBJ databases">
        <title>Depth-based differentiation of microbial function through sediment-hosted aquifers and enrichment of novel symbionts in the deep terrestrial subsurface.</title>
        <authorList>
            <person name="Probst A.J."/>
            <person name="Ladd B."/>
            <person name="Jarett J.K."/>
            <person name="Geller-Mcgrath D.E."/>
            <person name="Sieber C.M.K."/>
            <person name="Emerson J.B."/>
            <person name="Anantharaman K."/>
            <person name="Thomas B.C."/>
            <person name="Malmstrom R."/>
            <person name="Stieglmeier M."/>
            <person name="Klingl A."/>
            <person name="Woyke T."/>
            <person name="Ryan C.M."/>
            <person name="Banfield J.F."/>
        </authorList>
    </citation>
    <scope>NUCLEOTIDE SEQUENCE [LARGE SCALE GENOMIC DNA]</scope>
</reference>
<dbReference type="Proteomes" id="UP000231382">
    <property type="component" value="Unassembled WGS sequence"/>
</dbReference>
<protein>
    <recommendedName>
        <fullName evidence="3">HD domain-containing protein</fullName>
    </recommendedName>
</protein>
<evidence type="ECO:0000313" key="5">
    <source>
        <dbReference type="Proteomes" id="UP000231382"/>
    </source>
</evidence>
<evidence type="ECO:0000256" key="2">
    <source>
        <dbReference type="ARBA" id="ARBA00022801"/>
    </source>
</evidence>
<dbReference type="AlphaFoldDB" id="A0A2H0W7K4"/>
<dbReference type="PANTHER" id="PTHR11845:SF13">
    <property type="entry name" value="5'-DEOXYNUCLEOTIDASE HDDC2"/>
    <property type="match status" value="1"/>
</dbReference>
<dbReference type="InterPro" id="IPR006674">
    <property type="entry name" value="HD_domain"/>
</dbReference>
<gene>
    <name evidence="4" type="ORF">COT78_04095</name>
</gene>
<dbReference type="SUPFAM" id="SSF109604">
    <property type="entry name" value="HD-domain/PDEase-like"/>
    <property type="match status" value="1"/>
</dbReference>
<comment type="caution">
    <text evidence="4">The sequence shown here is derived from an EMBL/GenBank/DDBJ whole genome shotgun (WGS) entry which is preliminary data.</text>
</comment>
<keyword evidence="2" id="KW-0378">Hydrolase</keyword>
<sequence>MALSDDDFGFADELSVKFDVGHAIKLALIHDMGEIYTGDSWSLKPDKKQKHAEEEKSMKKVLSVLPQDLQKELYNLWLEYENGETIEAKVAKALDKIIYSIQYATSQEIEWGAKNFNS</sequence>
<evidence type="ECO:0000256" key="1">
    <source>
        <dbReference type="ARBA" id="ARBA00022723"/>
    </source>
</evidence>
<dbReference type="EMBL" id="PEZW01000028">
    <property type="protein sequence ID" value="PIS07308.1"/>
    <property type="molecule type" value="Genomic_DNA"/>
</dbReference>
<name>A0A2H0W7K4_9BACT</name>
<dbReference type="PANTHER" id="PTHR11845">
    <property type="entry name" value="5'-DEOXYNUCLEOTIDASE HDDC2"/>
    <property type="match status" value="1"/>
</dbReference>
<keyword evidence="1" id="KW-0479">Metal-binding</keyword>